<dbReference type="GO" id="GO:0009328">
    <property type="term" value="C:phenylalanine-tRNA ligase complex"/>
    <property type="evidence" value="ECO:0007669"/>
    <property type="project" value="TreeGrafter"/>
</dbReference>
<dbReference type="GO" id="GO:0000287">
    <property type="term" value="F:magnesium ion binding"/>
    <property type="evidence" value="ECO:0007669"/>
    <property type="project" value="UniProtKB-UniRule"/>
</dbReference>
<dbReference type="GO" id="GO:0004826">
    <property type="term" value="F:phenylalanine-tRNA ligase activity"/>
    <property type="evidence" value="ECO:0007669"/>
    <property type="project" value="UniProtKB-UniRule"/>
</dbReference>
<evidence type="ECO:0000259" key="17">
    <source>
        <dbReference type="PROSITE" id="PS51447"/>
    </source>
</evidence>
<dbReference type="SUPFAM" id="SSF50249">
    <property type="entry name" value="Nucleic acid-binding proteins"/>
    <property type="match status" value="1"/>
</dbReference>
<reference evidence="19 20" key="1">
    <citation type="journal article" date="2016" name="Int. J. Syst. Evol. Microbiol.">
        <title>Caldimicrobium thiodismutans sp. nov., a sulfur-disproportionating bacterium isolated from a hot spring, and emended description of the genus Caldimicrobium.</title>
        <authorList>
            <person name="Kojima H."/>
            <person name="Umezawa K."/>
            <person name="Fukui M."/>
        </authorList>
    </citation>
    <scope>NUCLEOTIDE SEQUENCE [LARGE SCALE GENOMIC DNA]</scope>
    <source>
        <strain evidence="19 20">TF1</strain>
    </source>
</reference>
<dbReference type="Gene3D" id="3.30.930.10">
    <property type="entry name" value="Bira Bifunctional Protein, Domain 2"/>
    <property type="match status" value="1"/>
</dbReference>
<dbReference type="EC" id="6.1.1.20" evidence="14"/>
<dbReference type="RefSeq" id="WP_068515271.1">
    <property type="nucleotide sequence ID" value="NZ_AP014945.1"/>
</dbReference>
<evidence type="ECO:0000256" key="1">
    <source>
        <dbReference type="ARBA" id="ARBA00004496"/>
    </source>
</evidence>
<comment type="subunit">
    <text evidence="3 14">Tetramer of two alpha and two beta subunits.</text>
</comment>
<evidence type="ECO:0000256" key="13">
    <source>
        <dbReference type="ARBA" id="ARBA00049255"/>
    </source>
</evidence>
<evidence type="ECO:0000313" key="20">
    <source>
        <dbReference type="Proteomes" id="UP000068196"/>
    </source>
</evidence>
<dbReference type="HAMAP" id="MF_00283">
    <property type="entry name" value="Phe_tRNA_synth_beta1"/>
    <property type="match status" value="1"/>
</dbReference>
<dbReference type="SMART" id="SM00873">
    <property type="entry name" value="B3_4"/>
    <property type="match status" value="1"/>
</dbReference>
<keyword evidence="4 15" id="KW-0820">tRNA-binding</keyword>
<dbReference type="GO" id="GO:0006432">
    <property type="term" value="P:phenylalanyl-tRNA aminoacylation"/>
    <property type="evidence" value="ECO:0007669"/>
    <property type="project" value="UniProtKB-UniRule"/>
</dbReference>
<dbReference type="SMART" id="SM00874">
    <property type="entry name" value="B5"/>
    <property type="match status" value="1"/>
</dbReference>
<proteinExistence type="inferred from homology"/>
<dbReference type="SMART" id="SM00896">
    <property type="entry name" value="FDX-ACB"/>
    <property type="match status" value="1"/>
</dbReference>
<dbReference type="InterPro" id="IPR005147">
    <property type="entry name" value="tRNA_synthase_B5-dom"/>
</dbReference>
<dbReference type="Pfam" id="PF03484">
    <property type="entry name" value="B5"/>
    <property type="match status" value="1"/>
</dbReference>
<feature type="domain" description="B5" evidence="18">
    <location>
        <begin position="401"/>
        <end position="475"/>
    </location>
</feature>
<feature type="binding site" evidence="14">
    <location>
        <position position="453"/>
    </location>
    <ligand>
        <name>Mg(2+)</name>
        <dbReference type="ChEBI" id="CHEBI:18420"/>
        <note>shared with alpha subunit</note>
    </ligand>
</feature>
<comment type="similarity">
    <text evidence="2 14">Belongs to the phenylalanyl-tRNA synthetase beta subunit family. Type 1 subfamily.</text>
</comment>
<dbReference type="PANTHER" id="PTHR10947:SF0">
    <property type="entry name" value="PHENYLALANINE--TRNA LIGASE BETA SUBUNIT"/>
    <property type="match status" value="1"/>
</dbReference>
<dbReference type="InterPro" id="IPR036690">
    <property type="entry name" value="Fdx_antiC-bd_sf"/>
</dbReference>
<dbReference type="PROSITE" id="PS51447">
    <property type="entry name" value="FDX_ACB"/>
    <property type="match status" value="1"/>
</dbReference>
<keyword evidence="5 14" id="KW-0436">Ligase</keyword>
<evidence type="ECO:0000256" key="15">
    <source>
        <dbReference type="PROSITE-ProRule" id="PRU00209"/>
    </source>
</evidence>
<dbReference type="InterPro" id="IPR045864">
    <property type="entry name" value="aa-tRNA-synth_II/BPL/LPL"/>
</dbReference>
<keyword evidence="9 14" id="KW-0460">Magnesium</keyword>
<feature type="domain" description="TRNA-binding" evidence="16">
    <location>
        <begin position="39"/>
        <end position="148"/>
    </location>
</feature>
<keyword evidence="8 14" id="KW-0067">ATP-binding</keyword>
<evidence type="ECO:0000259" key="18">
    <source>
        <dbReference type="PROSITE" id="PS51483"/>
    </source>
</evidence>
<gene>
    <name evidence="14" type="primary">pheT</name>
    <name evidence="19" type="ORF">THC_1399</name>
</gene>
<dbReference type="InterPro" id="IPR009061">
    <property type="entry name" value="DNA-bd_dom_put_sf"/>
</dbReference>
<dbReference type="Gene3D" id="3.50.40.10">
    <property type="entry name" value="Phenylalanyl-trna Synthetase, Chain B, domain 3"/>
    <property type="match status" value="1"/>
</dbReference>
<dbReference type="Proteomes" id="UP000068196">
    <property type="component" value="Chromosome"/>
</dbReference>
<dbReference type="InterPro" id="IPR004532">
    <property type="entry name" value="Phe-tRNA-ligase_IIc_bsu_bact"/>
</dbReference>
<dbReference type="Gene3D" id="3.30.56.10">
    <property type="match status" value="2"/>
</dbReference>
<dbReference type="PROSITE" id="PS50886">
    <property type="entry name" value="TRBD"/>
    <property type="match status" value="1"/>
</dbReference>
<dbReference type="NCBIfam" id="TIGR00472">
    <property type="entry name" value="pheT_bact"/>
    <property type="match status" value="1"/>
</dbReference>
<evidence type="ECO:0000256" key="14">
    <source>
        <dbReference type="HAMAP-Rule" id="MF_00283"/>
    </source>
</evidence>
<dbReference type="InterPro" id="IPR005121">
    <property type="entry name" value="Fdx_antiC-bd"/>
</dbReference>
<name>A0A0U5BYA6_9BACT</name>
<dbReference type="AlphaFoldDB" id="A0A0U5BYA6"/>
<accession>A0A0U5BYA6</accession>
<dbReference type="InterPro" id="IPR005146">
    <property type="entry name" value="B3/B4_tRNA-bd"/>
</dbReference>
<dbReference type="EMBL" id="AP014945">
    <property type="protein sequence ID" value="BAU23765.1"/>
    <property type="molecule type" value="Genomic_DNA"/>
</dbReference>
<dbReference type="InterPro" id="IPR002547">
    <property type="entry name" value="tRNA-bd_dom"/>
</dbReference>
<dbReference type="GO" id="GO:0005524">
    <property type="term" value="F:ATP binding"/>
    <property type="evidence" value="ECO:0007669"/>
    <property type="project" value="UniProtKB-UniRule"/>
</dbReference>
<evidence type="ECO:0000259" key="16">
    <source>
        <dbReference type="PROSITE" id="PS50886"/>
    </source>
</evidence>
<dbReference type="PANTHER" id="PTHR10947">
    <property type="entry name" value="PHENYLALANYL-TRNA SYNTHETASE BETA CHAIN AND LEUCINE-RICH REPEAT-CONTAINING PROTEIN 47"/>
    <property type="match status" value="1"/>
</dbReference>
<protein>
    <recommendedName>
        <fullName evidence="14">Phenylalanine--tRNA ligase beta subunit</fullName>
        <ecNumber evidence="14">6.1.1.20</ecNumber>
    </recommendedName>
    <alternativeName>
        <fullName evidence="14">Phenylalanyl-tRNA synthetase beta subunit</fullName>
        <shortName evidence="14">PheRS</shortName>
    </alternativeName>
</protein>
<dbReference type="Gene3D" id="3.30.70.380">
    <property type="entry name" value="Ferrodoxin-fold anticodon-binding domain"/>
    <property type="match status" value="1"/>
</dbReference>
<keyword evidence="7 14" id="KW-0547">Nucleotide-binding</keyword>
<dbReference type="InterPro" id="IPR041616">
    <property type="entry name" value="PheRS_beta_core"/>
</dbReference>
<dbReference type="KEGG" id="cthi:THC_1399"/>
<feature type="binding site" evidence="14">
    <location>
        <position position="459"/>
    </location>
    <ligand>
        <name>Mg(2+)</name>
        <dbReference type="ChEBI" id="CHEBI:18420"/>
        <note>shared with alpha subunit</note>
    </ligand>
</feature>
<keyword evidence="11 14" id="KW-0648">Protein biosynthesis</keyword>
<keyword evidence="12 14" id="KW-0030">Aminoacyl-tRNA synthetase</keyword>
<evidence type="ECO:0000256" key="7">
    <source>
        <dbReference type="ARBA" id="ARBA00022741"/>
    </source>
</evidence>
<feature type="domain" description="FDX-ACB" evidence="17">
    <location>
        <begin position="706"/>
        <end position="799"/>
    </location>
</feature>
<dbReference type="SUPFAM" id="SSF54991">
    <property type="entry name" value="Anticodon-binding domain of PheRS"/>
    <property type="match status" value="1"/>
</dbReference>
<organism evidence="19 20">
    <name type="scientific">Caldimicrobium thiodismutans</name>
    <dbReference type="NCBI Taxonomy" id="1653476"/>
    <lineage>
        <taxon>Bacteria</taxon>
        <taxon>Pseudomonadati</taxon>
        <taxon>Thermodesulfobacteriota</taxon>
        <taxon>Thermodesulfobacteria</taxon>
        <taxon>Thermodesulfobacteriales</taxon>
        <taxon>Thermodesulfobacteriaceae</taxon>
        <taxon>Caldimicrobium</taxon>
    </lineage>
</organism>
<evidence type="ECO:0000256" key="4">
    <source>
        <dbReference type="ARBA" id="ARBA00022555"/>
    </source>
</evidence>
<evidence type="ECO:0000256" key="2">
    <source>
        <dbReference type="ARBA" id="ARBA00008653"/>
    </source>
</evidence>
<dbReference type="GO" id="GO:0000049">
    <property type="term" value="F:tRNA binding"/>
    <property type="evidence" value="ECO:0007669"/>
    <property type="project" value="UniProtKB-UniRule"/>
</dbReference>
<dbReference type="PATRIC" id="fig|1653476.3.peg.1448"/>
<dbReference type="Pfam" id="PF03483">
    <property type="entry name" value="B3_4"/>
    <property type="match status" value="1"/>
</dbReference>
<dbReference type="STRING" id="1653476.THC_1399"/>
<keyword evidence="6 14" id="KW-0479">Metal-binding</keyword>
<evidence type="ECO:0000256" key="3">
    <source>
        <dbReference type="ARBA" id="ARBA00011209"/>
    </source>
</evidence>
<dbReference type="InterPro" id="IPR012340">
    <property type="entry name" value="NA-bd_OB-fold"/>
</dbReference>
<dbReference type="OrthoDB" id="9805455at2"/>
<evidence type="ECO:0000256" key="9">
    <source>
        <dbReference type="ARBA" id="ARBA00022842"/>
    </source>
</evidence>
<sequence>MRVPVSWLSEFIELKKSPEEIAEILTLSGHEVEEIYDPYAKLGSLITVKVLEILQPEGLKEVVLCKVTDGKRDFYVFTTAKDQVKPGLILGLATSGSLTFTHQKIEPRELKGYPSEGMFLSPFEAGISEEKDRLLTFPEDTPIGVSIYQVLKVSEPVLDIAITPNRGDLLSILGIARELNLICGWPLKPLKFEETLRKGSPFPGKISLLDKEGCFRYTGRYFAGIKVGESPFFLRKRLFLCGLRPINNIVDITNYVLLEIGQPLHAFDWKKIAGKEIIIRRAKVQEKLLMLDGVERLFTEEDLVIADAEKALVLAGIMGGEDSGVTEETEEIFLESAWFNPKSIRLSGQKHRLTTESSYRFERKVDPEGVLTGLLRASELILKMVNPSEISEIIDLYPKPFIPPCIEITPQKIFHVLGFEIEPDIMEKTLKKLGEFANPKGLYQVKPHSYRQDLTIPEDLIEEIARLYGYDKIPTTYPQVELKVKTPDIFFTLEKKIKTLLTGFGLTEVITYSFINPETLKKLNLSSEDPRARYLELSNPIASHLSIMRTSLLPGLIEVAKFNASREVEDLSLFELGKVFFPDEALAQERVKLGILLKGYKRLLPWEGHRRPLDPFDLKGILEELFSALKIPMELKPFSVEPFLKKGQSFDLYLKGNKIGFAGAVKQFILEELDLKGPFWVAEIELSDIIEIYSELREKFEIRKPPKFPSTFRDLSCIMDKNIPVQEVLDYIKSLEWPYLEKVELFDLYEGPTIPENKKSITLRFWYRASEKTLLDEEVNALQGDLNKRILEKFKASPR</sequence>
<keyword evidence="14" id="KW-0963">Cytoplasm</keyword>
<comment type="cofactor">
    <cofactor evidence="14">
        <name>Mg(2+)</name>
        <dbReference type="ChEBI" id="CHEBI:18420"/>
    </cofactor>
    <text evidence="14">Binds 2 magnesium ions per tetramer.</text>
</comment>
<evidence type="ECO:0000256" key="11">
    <source>
        <dbReference type="ARBA" id="ARBA00022917"/>
    </source>
</evidence>
<comment type="subcellular location">
    <subcellularLocation>
        <location evidence="1 14">Cytoplasm</location>
    </subcellularLocation>
</comment>
<dbReference type="Gene3D" id="2.40.50.140">
    <property type="entry name" value="Nucleic acid-binding proteins"/>
    <property type="match status" value="1"/>
</dbReference>
<comment type="catalytic activity">
    <reaction evidence="13 14">
        <text>tRNA(Phe) + L-phenylalanine + ATP = L-phenylalanyl-tRNA(Phe) + AMP + diphosphate + H(+)</text>
        <dbReference type="Rhea" id="RHEA:19413"/>
        <dbReference type="Rhea" id="RHEA-COMP:9668"/>
        <dbReference type="Rhea" id="RHEA-COMP:9699"/>
        <dbReference type="ChEBI" id="CHEBI:15378"/>
        <dbReference type="ChEBI" id="CHEBI:30616"/>
        <dbReference type="ChEBI" id="CHEBI:33019"/>
        <dbReference type="ChEBI" id="CHEBI:58095"/>
        <dbReference type="ChEBI" id="CHEBI:78442"/>
        <dbReference type="ChEBI" id="CHEBI:78531"/>
        <dbReference type="ChEBI" id="CHEBI:456215"/>
        <dbReference type="EC" id="6.1.1.20"/>
    </reaction>
</comment>
<dbReference type="SUPFAM" id="SSF56037">
    <property type="entry name" value="PheT/TilS domain"/>
    <property type="match status" value="1"/>
</dbReference>
<dbReference type="Pfam" id="PF03147">
    <property type="entry name" value="FDX-ACB"/>
    <property type="match status" value="1"/>
</dbReference>
<evidence type="ECO:0000313" key="19">
    <source>
        <dbReference type="EMBL" id="BAU23765.1"/>
    </source>
</evidence>
<dbReference type="Pfam" id="PF17759">
    <property type="entry name" value="tRNA_synthFbeta"/>
    <property type="match status" value="1"/>
</dbReference>
<evidence type="ECO:0000256" key="12">
    <source>
        <dbReference type="ARBA" id="ARBA00023146"/>
    </source>
</evidence>
<reference evidence="20" key="2">
    <citation type="journal article" date="2016" name="Int. J. Syst. Evol. Microbiol.">
        <title>Caldimicrobium thiodismutans sp. nov., a sulfur-disproportionating bacterium isolated from a hot spring.</title>
        <authorList>
            <person name="Kojima H."/>
            <person name="Umezawa K."/>
            <person name="Fukui M."/>
        </authorList>
    </citation>
    <scope>NUCLEOTIDE SEQUENCE [LARGE SCALE GENOMIC DNA]</scope>
    <source>
        <strain evidence="20">TF1</strain>
    </source>
</reference>
<dbReference type="InterPro" id="IPR020825">
    <property type="entry name" value="Phe-tRNA_synthase-like_B3/B4"/>
</dbReference>
<keyword evidence="10 15" id="KW-0694">RNA-binding</keyword>
<dbReference type="PROSITE" id="PS51483">
    <property type="entry name" value="B5"/>
    <property type="match status" value="1"/>
</dbReference>
<feature type="binding site" evidence="14">
    <location>
        <position position="462"/>
    </location>
    <ligand>
        <name>Mg(2+)</name>
        <dbReference type="ChEBI" id="CHEBI:18420"/>
        <note>shared with alpha subunit</note>
    </ligand>
</feature>
<evidence type="ECO:0000256" key="6">
    <source>
        <dbReference type="ARBA" id="ARBA00022723"/>
    </source>
</evidence>
<dbReference type="CDD" id="cd00769">
    <property type="entry name" value="PheRS_beta_core"/>
    <property type="match status" value="1"/>
</dbReference>
<dbReference type="SUPFAM" id="SSF46955">
    <property type="entry name" value="Putative DNA-binding domain"/>
    <property type="match status" value="1"/>
</dbReference>
<evidence type="ECO:0000256" key="10">
    <source>
        <dbReference type="ARBA" id="ARBA00022884"/>
    </source>
</evidence>
<feature type="binding site" evidence="14">
    <location>
        <position position="463"/>
    </location>
    <ligand>
        <name>Mg(2+)</name>
        <dbReference type="ChEBI" id="CHEBI:18420"/>
        <note>shared with alpha subunit</note>
    </ligand>
</feature>
<keyword evidence="20" id="KW-1185">Reference proteome</keyword>
<dbReference type="SUPFAM" id="SSF55681">
    <property type="entry name" value="Class II aaRS and biotin synthetases"/>
    <property type="match status" value="1"/>
</dbReference>
<evidence type="ECO:0000256" key="8">
    <source>
        <dbReference type="ARBA" id="ARBA00022840"/>
    </source>
</evidence>
<evidence type="ECO:0000256" key="5">
    <source>
        <dbReference type="ARBA" id="ARBA00022598"/>
    </source>
</evidence>
<dbReference type="InterPro" id="IPR045060">
    <property type="entry name" value="Phe-tRNA-ligase_IIc_bsu"/>
</dbReference>